<keyword evidence="3" id="KW-1003">Cell membrane</keyword>
<dbReference type="OrthoDB" id="8158213at2"/>
<dbReference type="GO" id="GO:0015740">
    <property type="term" value="P:C4-dicarboxylate transport"/>
    <property type="evidence" value="ECO:0007669"/>
    <property type="project" value="TreeGrafter"/>
</dbReference>
<evidence type="ECO:0000256" key="8">
    <source>
        <dbReference type="ARBA" id="ARBA00038436"/>
    </source>
</evidence>
<evidence type="ECO:0000256" key="7">
    <source>
        <dbReference type="ARBA" id="ARBA00023136"/>
    </source>
</evidence>
<protein>
    <recommendedName>
        <fullName evidence="9">TRAP transporter small permease protein</fullName>
    </recommendedName>
</protein>
<feature type="transmembrane region" description="Helical" evidence="9">
    <location>
        <begin position="82"/>
        <end position="104"/>
    </location>
</feature>
<dbReference type="InterPro" id="IPR055348">
    <property type="entry name" value="DctQ"/>
</dbReference>
<keyword evidence="6 9" id="KW-1133">Transmembrane helix</keyword>
<evidence type="ECO:0000256" key="6">
    <source>
        <dbReference type="ARBA" id="ARBA00022989"/>
    </source>
</evidence>
<dbReference type="InterPro" id="IPR007387">
    <property type="entry name" value="TRAP_DctQ"/>
</dbReference>
<feature type="transmembrane region" description="Helical" evidence="9">
    <location>
        <begin position="124"/>
        <end position="142"/>
    </location>
</feature>
<dbReference type="GO" id="GO:0005886">
    <property type="term" value="C:plasma membrane"/>
    <property type="evidence" value="ECO:0007669"/>
    <property type="project" value="UniProtKB-SubCell"/>
</dbReference>
<reference evidence="11 12" key="1">
    <citation type="submission" date="2019-04" db="EMBL/GenBank/DDBJ databases">
        <title>Phreatobacter aquaticus sp. nov.</title>
        <authorList>
            <person name="Choi A."/>
            <person name="Baek K."/>
        </authorList>
    </citation>
    <scope>NUCLEOTIDE SEQUENCE [LARGE SCALE GENOMIC DNA]</scope>
    <source>
        <strain evidence="11 12">NMCR1094</strain>
    </source>
</reference>
<evidence type="ECO:0000256" key="3">
    <source>
        <dbReference type="ARBA" id="ARBA00022475"/>
    </source>
</evidence>
<dbReference type="EMBL" id="CP039865">
    <property type="protein sequence ID" value="QCK84529.1"/>
    <property type="molecule type" value="Genomic_DNA"/>
</dbReference>
<keyword evidence="2 9" id="KW-0813">Transport</keyword>
<dbReference type="PANTHER" id="PTHR35011">
    <property type="entry name" value="2,3-DIKETO-L-GULONATE TRAP TRANSPORTER SMALL PERMEASE PROTEIN YIAM"/>
    <property type="match status" value="1"/>
</dbReference>
<dbReference type="Proteomes" id="UP000298588">
    <property type="component" value="Chromosome"/>
</dbReference>
<evidence type="ECO:0000313" key="11">
    <source>
        <dbReference type="EMBL" id="QCK84529.1"/>
    </source>
</evidence>
<comment type="function">
    <text evidence="9">Part of the tripartite ATP-independent periplasmic (TRAP) transport system.</text>
</comment>
<evidence type="ECO:0000313" key="12">
    <source>
        <dbReference type="Proteomes" id="UP000298588"/>
    </source>
</evidence>
<proteinExistence type="inferred from homology"/>
<keyword evidence="12" id="KW-1185">Reference proteome</keyword>
<feature type="transmembrane region" description="Helical" evidence="9">
    <location>
        <begin position="12"/>
        <end position="32"/>
    </location>
</feature>
<evidence type="ECO:0000256" key="5">
    <source>
        <dbReference type="ARBA" id="ARBA00022692"/>
    </source>
</evidence>
<evidence type="ECO:0000256" key="1">
    <source>
        <dbReference type="ARBA" id="ARBA00004429"/>
    </source>
</evidence>
<feature type="transmembrane region" description="Helical" evidence="9">
    <location>
        <begin position="44"/>
        <end position="61"/>
    </location>
</feature>
<comment type="subunit">
    <text evidence="9">The complex comprises the extracytoplasmic solute receptor protein and the two transmembrane proteins.</text>
</comment>
<comment type="subcellular location">
    <subcellularLocation>
        <location evidence="1 9">Cell inner membrane</location>
        <topology evidence="1 9">Multi-pass membrane protein</topology>
    </subcellularLocation>
</comment>
<evidence type="ECO:0000256" key="4">
    <source>
        <dbReference type="ARBA" id="ARBA00022519"/>
    </source>
</evidence>
<dbReference type="AlphaFoldDB" id="A0A4D7QFF7"/>
<keyword evidence="5 9" id="KW-0812">Transmembrane</keyword>
<comment type="similarity">
    <text evidence="8 9">Belongs to the TRAP transporter small permease family.</text>
</comment>
<dbReference type="RefSeq" id="WP_137097864.1">
    <property type="nucleotide sequence ID" value="NZ_CP039865.1"/>
</dbReference>
<accession>A0A4D7QFF7</accession>
<keyword evidence="4 9" id="KW-0997">Cell inner membrane</keyword>
<name>A0A4D7QFF7_9HYPH</name>
<feature type="domain" description="Tripartite ATP-independent periplasmic transporters DctQ component" evidence="10">
    <location>
        <begin position="22"/>
        <end position="146"/>
    </location>
</feature>
<dbReference type="PANTHER" id="PTHR35011:SF5">
    <property type="entry name" value="SIALIC ACID TRAP TRANSPORTER SMALL PERMEASE PROTEIN SIAQ"/>
    <property type="match status" value="1"/>
</dbReference>
<evidence type="ECO:0000256" key="2">
    <source>
        <dbReference type="ARBA" id="ARBA00022448"/>
    </source>
</evidence>
<sequence>MLHALSERLIRIAAVILVMGLLGAVVAGVVSRLFNRPVIWSEELAQYLLVWTGFLGLIIASRRRSHIRIDVFINRLPRRLRLGWEILIQVAMIVFALAMLRYGVALIGRNWDVDWVTLPLSAGLLYVPIPIAAATLIIQALIEIALACQGRIAADPEPGTQPL</sequence>
<evidence type="ECO:0000259" key="10">
    <source>
        <dbReference type="Pfam" id="PF04290"/>
    </source>
</evidence>
<dbReference type="GO" id="GO:0022857">
    <property type="term" value="F:transmembrane transporter activity"/>
    <property type="evidence" value="ECO:0007669"/>
    <property type="project" value="UniProtKB-UniRule"/>
</dbReference>
<organism evidence="11 12">
    <name type="scientific">Phreatobacter aquaticus</name>
    <dbReference type="NCBI Taxonomy" id="2570229"/>
    <lineage>
        <taxon>Bacteria</taxon>
        <taxon>Pseudomonadati</taxon>
        <taxon>Pseudomonadota</taxon>
        <taxon>Alphaproteobacteria</taxon>
        <taxon>Hyphomicrobiales</taxon>
        <taxon>Phreatobacteraceae</taxon>
        <taxon>Phreatobacter</taxon>
    </lineage>
</organism>
<dbReference type="KEGG" id="paqt:E8L99_01350"/>
<dbReference type="Pfam" id="PF04290">
    <property type="entry name" value="DctQ"/>
    <property type="match status" value="1"/>
</dbReference>
<gene>
    <name evidence="11" type="ORF">E8L99_01350</name>
</gene>
<keyword evidence="7 9" id="KW-0472">Membrane</keyword>
<evidence type="ECO:0000256" key="9">
    <source>
        <dbReference type="RuleBase" id="RU369079"/>
    </source>
</evidence>